<keyword evidence="7" id="KW-1185">Reference proteome</keyword>
<dbReference type="EMBL" id="LN733835">
    <property type="protein sequence ID" value="CEP18453.1"/>
    <property type="molecule type" value="Genomic_DNA"/>
</dbReference>
<feature type="binding site" evidence="3">
    <location>
        <position position="109"/>
    </location>
    <ligand>
        <name>substrate</name>
    </ligand>
</feature>
<dbReference type="CDD" id="cd19071">
    <property type="entry name" value="AKR_AKR1-5-like"/>
    <property type="match status" value="1"/>
</dbReference>
<dbReference type="Proteomes" id="UP000054107">
    <property type="component" value="Unassembled WGS sequence"/>
</dbReference>
<feature type="active site" description="Proton donor" evidence="2">
    <location>
        <position position="51"/>
    </location>
</feature>
<evidence type="ECO:0000313" key="7">
    <source>
        <dbReference type="Proteomes" id="UP000054107"/>
    </source>
</evidence>
<dbReference type="OrthoDB" id="416253at2759"/>
<name>A0A0B7NT98_9FUNG</name>
<dbReference type="InterPro" id="IPR036812">
    <property type="entry name" value="NAD(P)_OxRdtase_dom_sf"/>
</dbReference>
<evidence type="ECO:0000256" key="2">
    <source>
        <dbReference type="PIRSR" id="PIRSR000097-1"/>
    </source>
</evidence>
<dbReference type="SUPFAM" id="SSF51430">
    <property type="entry name" value="NAD(P)-linked oxidoreductase"/>
    <property type="match status" value="1"/>
</dbReference>
<dbReference type="FunFam" id="3.20.20.100:FF:000002">
    <property type="entry name" value="2,5-diketo-D-gluconic acid reductase A"/>
    <property type="match status" value="1"/>
</dbReference>
<sequence>MSNTRLFKLNTGATIPSIGLGTWRSKPEQVYDAVKTAIAAGYRHIDTAFVYGNEKEVGQAIKDSGIARQELFITTKLWNTYHRPELVQAAFEKSLENLQLEYIDLYLMHWPVSFQPADVKQPRGEDGIILLDDTPFTATYAAMEKLVGRKLRAIGVSNFDIQHLEKLAITAKIPPAVNQVELHPYLPQQELVDYCQKHDILVAAYSPLGSSDSPLMKDETITFIANKHNATAAQILISWGIERGYAVLPKSVNASRIMSNLKNVCLEPDDFDAINKLIKHHPTCRLGDPYLSWDVDVFGLHPGEEKVKYSI</sequence>
<dbReference type="AlphaFoldDB" id="A0A0B7NT98"/>
<dbReference type="InterPro" id="IPR018170">
    <property type="entry name" value="Aldo/ket_reductase_CS"/>
</dbReference>
<dbReference type="InterPro" id="IPR020471">
    <property type="entry name" value="AKR"/>
</dbReference>
<evidence type="ECO:0000313" key="6">
    <source>
        <dbReference type="EMBL" id="CEP18453.1"/>
    </source>
</evidence>
<protein>
    <recommendedName>
        <fullName evidence="5">NADP-dependent oxidoreductase domain-containing protein</fullName>
    </recommendedName>
</protein>
<reference evidence="6 7" key="1">
    <citation type="submission" date="2014-09" db="EMBL/GenBank/DDBJ databases">
        <authorList>
            <person name="Ellenberger Sabrina"/>
        </authorList>
    </citation>
    <scope>NUCLEOTIDE SEQUENCE [LARGE SCALE GENOMIC DNA]</scope>
    <source>
        <strain evidence="6 7">CBS 412.66</strain>
    </source>
</reference>
<evidence type="ECO:0000256" key="4">
    <source>
        <dbReference type="PIRSR" id="PIRSR000097-3"/>
    </source>
</evidence>
<evidence type="ECO:0000256" key="1">
    <source>
        <dbReference type="ARBA" id="ARBA00023002"/>
    </source>
</evidence>
<dbReference type="STRING" id="35722.A0A0B7NT98"/>
<evidence type="ECO:0000256" key="3">
    <source>
        <dbReference type="PIRSR" id="PIRSR000097-2"/>
    </source>
</evidence>
<dbReference type="PANTHER" id="PTHR11732">
    <property type="entry name" value="ALDO/KETO REDUCTASE"/>
    <property type="match status" value="1"/>
</dbReference>
<accession>A0A0B7NT98</accession>
<dbReference type="PROSITE" id="PS00798">
    <property type="entry name" value="ALDOKETO_REDUCTASE_1"/>
    <property type="match status" value="1"/>
</dbReference>
<keyword evidence="1" id="KW-0560">Oxidoreductase</keyword>
<organism evidence="6 7">
    <name type="scientific">Parasitella parasitica</name>
    <dbReference type="NCBI Taxonomy" id="35722"/>
    <lineage>
        <taxon>Eukaryota</taxon>
        <taxon>Fungi</taxon>
        <taxon>Fungi incertae sedis</taxon>
        <taxon>Mucoromycota</taxon>
        <taxon>Mucoromycotina</taxon>
        <taxon>Mucoromycetes</taxon>
        <taxon>Mucorales</taxon>
        <taxon>Mucorineae</taxon>
        <taxon>Mucoraceae</taxon>
        <taxon>Parasitella</taxon>
    </lineage>
</organism>
<feature type="domain" description="NADP-dependent oxidoreductase" evidence="5">
    <location>
        <begin position="18"/>
        <end position="278"/>
    </location>
</feature>
<feature type="site" description="Lowers pKa of active site Tyr" evidence="4">
    <location>
        <position position="76"/>
    </location>
</feature>
<dbReference type="GO" id="GO:0016616">
    <property type="term" value="F:oxidoreductase activity, acting on the CH-OH group of donors, NAD or NADP as acceptor"/>
    <property type="evidence" value="ECO:0007669"/>
    <property type="project" value="UniProtKB-ARBA"/>
</dbReference>
<dbReference type="PIRSF" id="PIRSF000097">
    <property type="entry name" value="AKR"/>
    <property type="match status" value="1"/>
</dbReference>
<dbReference type="Pfam" id="PF00248">
    <property type="entry name" value="Aldo_ket_red"/>
    <property type="match status" value="1"/>
</dbReference>
<gene>
    <name evidence="6" type="primary">PARPA_12757.1 scaffold 45468</name>
</gene>
<dbReference type="InterPro" id="IPR023210">
    <property type="entry name" value="NADP_OxRdtase_dom"/>
</dbReference>
<evidence type="ECO:0000259" key="5">
    <source>
        <dbReference type="Pfam" id="PF00248"/>
    </source>
</evidence>
<proteinExistence type="predicted"/>
<dbReference type="Gene3D" id="3.20.20.100">
    <property type="entry name" value="NADP-dependent oxidoreductase domain"/>
    <property type="match status" value="1"/>
</dbReference>
<dbReference type="PRINTS" id="PR00069">
    <property type="entry name" value="ALDKETRDTASE"/>
</dbReference>